<evidence type="ECO:0000313" key="3">
    <source>
        <dbReference type="Proteomes" id="UP000001037"/>
    </source>
</evidence>
<dbReference type="STRING" id="694429.Pyrfu_0455"/>
<proteinExistence type="predicted"/>
<evidence type="ECO:0000313" key="2">
    <source>
        <dbReference type="EMBL" id="AEM38326.1"/>
    </source>
</evidence>
<keyword evidence="1" id="KW-0472">Membrane</keyword>
<dbReference type="AlphaFoldDB" id="G0EG78"/>
<dbReference type="KEGG" id="pfm:Pyrfu_0455"/>
<dbReference type="GeneID" id="11140102"/>
<protein>
    <submittedName>
        <fullName evidence="2">Uncharacterized protein</fullName>
    </submittedName>
</protein>
<accession>G0EG78</accession>
<gene>
    <name evidence="2" type="ordered locus">Pyrfu_0455</name>
</gene>
<dbReference type="InParanoid" id="G0EG78"/>
<dbReference type="Proteomes" id="UP000001037">
    <property type="component" value="Chromosome"/>
</dbReference>
<name>G0EG78_PYRF1</name>
<feature type="transmembrane region" description="Helical" evidence="1">
    <location>
        <begin position="12"/>
        <end position="34"/>
    </location>
</feature>
<dbReference type="RefSeq" id="WP_014026003.1">
    <property type="nucleotide sequence ID" value="NC_015931.1"/>
</dbReference>
<sequence length="126" mass="13267">MQRDGASYNPVRLAAVFMIVTGLFGIILGGWPLHISDHYALYGETVALYLAVCWSYIVAGFLLYRGVSLGRLLGVVAASLDLAILASLPLWAATESLIGVAVEALKATLILLLLVLPCPRSGVPGG</sequence>
<feature type="transmembrane region" description="Helical" evidence="1">
    <location>
        <begin position="46"/>
        <end position="64"/>
    </location>
</feature>
<dbReference type="EMBL" id="CP002838">
    <property type="protein sequence ID" value="AEM38326.1"/>
    <property type="molecule type" value="Genomic_DNA"/>
</dbReference>
<evidence type="ECO:0000256" key="1">
    <source>
        <dbReference type="SAM" id="Phobius"/>
    </source>
</evidence>
<dbReference type="HOGENOM" id="CLU_1976616_0_0_2"/>
<keyword evidence="3" id="KW-1185">Reference proteome</keyword>
<feature type="transmembrane region" description="Helical" evidence="1">
    <location>
        <begin position="71"/>
        <end position="91"/>
    </location>
</feature>
<keyword evidence="1" id="KW-0812">Transmembrane</keyword>
<reference evidence="2 3" key="1">
    <citation type="journal article" date="2011" name="Stand. Genomic Sci.">
        <title>Complete genome sequence of the hyperthermophilic chemolithoautotroph Pyrolobus fumarii type strain (1A).</title>
        <authorList>
            <person name="Anderson I."/>
            <person name="Goker M."/>
            <person name="Nolan M."/>
            <person name="Lucas S."/>
            <person name="Hammon N."/>
            <person name="Deshpande S."/>
            <person name="Cheng J.F."/>
            <person name="Tapia R."/>
            <person name="Han C."/>
            <person name="Goodwin L."/>
            <person name="Pitluck S."/>
            <person name="Huntemann M."/>
            <person name="Liolios K."/>
            <person name="Ivanova N."/>
            <person name="Pagani I."/>
            <person name="Mavromatis K."/>
            <person name="Ovchinikova G."/>
            <person name="Pati A."/>
            <person name="Chen A."/>
            <person name="Palaniappan K."/>
            <person name="Land M."/>
            <person name="Hauser L."/>
            <person name="Brambilla E.M."/>
            <person name="Huber H."/>
            <person name="Yasawong M."/>
            <person name="Rohde M."/>
            <person name="Spring S."/>
            <person name="Abt B."/>
            <person name="Sikorski J."/>
            <person name="Wirth R."/>
            <person name="Detter J.C."/>
            <person name="Woyke T."/>
            <person name="Bristow J."/>
            <person name="Eisen J.A."/>
            <person name="Markowitz V."/>
            <person name="Hugenholtz P."/>
            <person name="Kyrpides N.C."/>
            <person name="Klenk H.P."/>
            <person name="Lapidus A."/>
        </authorList>
    </citation>
    <scope>NUCLEOTIDE SEQUENCE [LARGE SCALE GENOMIC DNA]</scope>
    <source>
        <strain evidence="3">DSM 11204 / 1A</strain>
    </source>
</reference>
<feature type="transmembrane region" description="Helical" evidence="1">
    <location>
        <begin position="97"/>
        <end position="116"/>
    </location>
</feature>
<keyword evidence="1" id="KW-1133">Transmembrane helix</keyword>
<organism evidence="2 3">
    <name type="scientific">Pyrolobus fumarii (strain DSM 11204 / 1A)</name>
    <dbReference type="NCBI Taxonomy" id="694429"/>
    <lineage>
        <taxon>Archaea</taxon>
        <taxon>Thermoproteota</taxon>
        <taxon>Thermoprotei</taxon>
        <taxon>Desulfurococcales</taxon>
        <taxon>Pyrodictiaceae</taxon>
        <taxon>Pyrolobus</taxon>
    </lineage>
</organism>